<reference evidence="8" key="2">
    <citation type="submission" date="2025-08" db="UniProtKB">
        <authorList>
            <consortium name="Ensembl"/>
        </authorList>
    </citation>
    <scope>IDENTIFICATION</scope>
</reference>
<keyword evidence="3 7" id="KW-1133">Transmembrane helix</keyword>
<evidence type="ECO:0000256" key="1">
    <source>
        <dbReference type="ARBA" id="ARBA00004304"/>
    </source>
</evidence>
<name>A0A9L0IK59_EQUAS</name>
<evidence type="ECO:0000256" key="2">
    <source>
        <dbReference type="ARBA" id="ARBA00022692"/>
    </source>
</evidence>
<evidence type="ECO:0008006" key="10">
    <source>
        <dbReference type="Google" id="ProtNLM"/>
    </source>
</evidence>
<comment type="subcellular location">
    <subcellularLocation>
        <location evidence="1">Mitochondrion membrane</location>
        <topology evidence="1">Single-pass membrane protein</topology>
    </subcellularLocation>
</comment>
<dbReference type="Pfam" id="PF14880">
    <property type="entry name" value="COX14"/>
    <property type="match status" value="1"/>
</dbReference>
<evidence type="ECO:0000256" key="3">
    <source>
        <dbReference type="ARBA" id="ARBA00022989"/>
    </source>
</evidence>
<keyword evidence="5 7" id="KW-0472">Membrane</keyword>
<evidence type="ECO:0000256" key="7">
    <source>
        <dbReference type="SAM" id="Phobius"/>
    </source>
</evidence>
<dbReference type="PANTHER" id="PTHR36684">
    <property type="entry name" value="CYTOCHROME C OXIDASE ASSEMBLY PROTEIN COX14"/>
    <property type="match status" value="1"/>
</dbReference>
<accession>A0A9L0IK59</accession>
<feature type="region of interest" description="Disordered" evidence="6">
    <location>
        <begin position="1"/>
        <end position="38"/>
    </location>
</feature>
<gene>
    <name evidence="8" type="primary">LOC106845049</name>
</gene>
<keyword evidence="2 7" id="KW-0812">Transmembrane</keyword>
<dbReference type="AlphaFoldDB" id="A0A9L0IK59"/>
<evidence type="ECO:0000313" key="9">
    <source>
        <dbReference type="Proteomes" id="UP000694387"/>
    </source>
</evidence>
<keyword evidence="4" id="KW-0496">Mitochondrion</keyword>
<dbReference type="Ensembl" id="ENSEAST00005059382.1">
    <property type="protein sequence ID" value="ENSEASP00005038160.1"/>
    <property type="gene ID" value="ENSEASG00005030344.1"/>
</dbReference>
<reference evidence="8 9" key="1">
    <citation type="journal article" date="2020" name="Nat. Commun.">
        <title>Donkey genomes provide new insights into domestication and selection for coat color.</title>
        <authorList>
            <person name="Wang"/>
            <person name="C."/>
            <person name="Li"/>
            <person name="H."/>
            <person name="Guo"/>
            <person name="Y."/>
            <person name="Huang"/>
            <person name="J."/>
            <person name="Sun"/>
            <person name="Y."/>
            <person name="Min"/>
            <person name="J."/>
            <person name="Wang"/>
            <person name="J."/>
            <person name="Fang"/>
            <person name="X."/>
            <person name="Zhao"/>
            <person name="Z."/>
            <person name="Wang"/>
            <person name="S."/>
            <person name="Zhang"/>
            <person name="Y."/>
            <person name="Liu"/>
            <person name="Q."/>
            <person name="Jiang"/>
            <person name="Q."/>
            <person name="Wang"/>
            <person name="X."/>
            <person name="Guo"/>
            <person name="Y."/>
            <person name="Yang"/>
            <person name="C."/>
            <person name="Wang"/>
            <person name="Y."/>
            <person name="Tian"/>
            <person name="F."/>
            <person name="Zhuang"/>
            <person name="G."/>
            <person name="Fan"/>
            <person name="Y."/>
            <person name="Gao"/>
            <person name="Q."/>
            <person name="Li"/>
            <person name="Y."/>
            <person name="Ju"/>
            <person name="Z."/>
            <person name="Li"/>
            <person name="J."/>
            <person name="Li"/>
            <person name="R."/>
            <person name="Hou"/>
            <person name="M."/>
            <person name="Yang"/>
            <person name="G."/>
            <person name="Liu"/>
            <person name="G."/>
            <person name="Liu"/>
            <person name="W."/>
            <person name="Guo"/>
            <person name="J."/>
            <person name="Pan"/>
            <person name="S."/>
            <person name="Fan"/>
            <person name="G."/>
            <person name="Zhang"/>
            <person name="W."/>
            <person name="Zhang"/>
            <person name="R."/>
            <person name="Yu"/>
            <person name="J."/>
            <person name="Zhang"/>
            <person name="X."/>
            <person name="Yin"/>
            <person name="Q."/>
            <person name="Ji"/>
            <person name="C."/>
            <person name="Jin"/>
            <person name="Y."/>
            <person name="Yue"/>
            <person name="G."/>
            <person name="Liu"/>
            <person name="M."/>
            <person name="Xu"/>
            <person name="J."/>
            <person name="Liu"/>
            <person name="S."/>
            <person name="Jordana"/>
            <person name="J."/>
            <person name="Noce"/>
            <person name="A."/>
            <person name="Amills"/>
            <person name="M."/>
            <person name="Wu"/>
            <person name="D.D."/>
            <person name="Li"/>
            <person name="S."/>
            <person name="Zhou"/>
            <person name="X. and Zhong"/>
            <person name="J."/>
        </authorList>
    </citation>
    <scope>NUCLEOTIDE SEQUENCE [LARGE SCALE GENOMIC DNA]</scope>
</reference>
<dbReference type="GeneTree" id="ENSGT00390000002190"/>
<dbReference type="InterPro" id="IPR029208">
    <property type="entry name" value="COX14"/>
</dbReference>
<proteinExistence type="predicted"/>
<feature type="transmembrane region" description="Helical" evidence="7">
    <location>
        <begin position="188"/>
        <end position="208"/>
    </location>
</feature>
<evidence type="ECO:0000256" key="5">
    <source>
        <dbReference type="ARBA" id="ARBA00023136"/>
    </source>
</evidence>
<keyword evidence="9" id="KW-1185">Reference proteome</keyword>
<dbReference type="GO" id="GO:0031966">
    <property type="term" value="C:mitochondrial membrane"/>
    <property type="evidence" value="ECO:0007669"/>
    <property type="project" value="UniProtKB-SubCell"/>
</dbReference>
<evidence type="ECO:0000256" key="6">
    <source>
        <dbReference type="SAM" id="MobiDB-lite"/>
    </source>
</evidence>
<dbReference type="PANTHER" id="PTHR36684:SF1">
    <property type="entry name" value="CYTOCHROME C OXIDASE ASSEMBLY PROTEIN COX14"/>
    <property type="match status" value="1"/>
</dbReference>
<evidence type="ECO:0000313" key="8">
    <source>
        <dbReference type="Ensembl" id="ENSEASP00005038160.1"/>
    </source>
</evidence>
<protein>
    <recommendedName>
        <fullName evidence="10">Cytochrome c oxidase assembly factor COX14</fullName>
    </recommendedName>
</protein>
<organism evidence="8 9">
    <name type="scientific">Equus asinus</name>
    <name type="common">Donkey</name>
    <name type="synonym">Equus africanus asinus</name>
    <dbReference type="NCBI Taxonomy" id="9793"/>
    <lineage>
        <taxon>Eukaryota</taxon>
        <taxon>Metazoa</taxon>
        <taxon>Chordata</taxon>
        <taxon>Craniata</taxon>
        <taxon>Vertebrata</taxon>
        <taxon>Euteleostomi</taxon>
        <taxon>Mammalia</taxon>
        <taxon>Eutheria</taxon>
        <taxon>Laurasiatheria</taxon>
        <taxon>Perissodactyla</taxon>
        <taxon>Equidae</taxon>
        <taxon>Equus</taxon>
    </lineage>
</organism>
<dbReference type="Proteomes" id="UP000694387">
    <property type="component" value="Chromosome 22"/>
</dbReference>
<reference evidence="8" key="3">
    <citation type="submission" date="2025-09" db="UniProtKB">
        <authorList>
            <consortium name="Ensembl"/>
        </authorList>
    </citation>
    <scope>IDENTIFICATION</scope>
</reference>
<evidence type="ECO:0000256" key="4">
    <source>
        <dbReference type="ARBA" id="ARBA00023128"/>
    </source>
</evidence>
<sequence length="230" mass="25170">MKNDYKPQDSTGLSHRKGDGPGSRKFNGGHQPERRPARAPALVGGVVLNRAPGVLSCVGSLLLEGERGGWEGARAAFAPIAPQRSGLCLGRHPRVSGPGRCARLRSEVTQTAAARRCPRRPRWDRREPQHPVRFALLCGLPGTLQYISIIQLHASAAFNSWNALLPLFSTGDDMPTAKQLADIGYKTFSTSMMLLTVYGGYLCSVRAYHYFQRRSSRRQAAEEQKTSGAL</sequence>
<feature type="transmembrane region" description="Helical" evidence="7">
    <location>
        <begin position="134"/>
        <end position="158"/>
    </location>
</feature>
<dbReference type="GO" id="GO:0033617">
    <property type="term" value="P:mitochondrial respiratory chain complex IV assembly"/>
    <property type="evidence" value="ECO:0007669"/>
    <property type="project" value="TreeGrafter"/>
</dbReference>